<dbReference type="InterPro" id="IPR026960">
    <property type="entry name" value="RVT-Znf"/>
</dbReference>
<sequence>MFSTARTWESLFPTGPKVAWFASVWFKGRIPKHAFIAWINSRNRIHTRDRLIRWGLNVPSACLLCNAHDETRQHLFFDYGYSAEIWLYFTLKAQVSPPLLFDDRTIWLKNPSRDRNICLILRLAYQASMYLVWKERNSRLHNNMSHPTSLLITQIKQILRCHLDPLSRAQRHIDPDQSFLVTWFRLFD</sequence>
<evidence type="ECO:0000313" key="2">
    <source>
        <dbReference type="Proteomes" id="UP000694864"/>
    </source>
</evidence>
<dbReference type="GeneID" id="104706740"/>
<dbReference type="Pfam" id="PF13966">
    <property type="entry name" value="zf-RVT"/>
    <property type="match status" value="1"/>
</dbReference>
<proteinExistence type="predicted"/>
<organism evidence="2 3">
    <name type="scientific">Camelina sativa</name>
    <name type="common">False flax</name>
    <name type="synonym">Myagrum sativum</name>
    <dbReference type="NCBI Taxonomy" id="90675"/>
    <lineage>
        <taxon>Eukaryota</taxon>
        <taxon>Viridiplantae</taxon>
        <taxon>Streptophyta</taxon>
        <taxon>Embryophyta</taxon>
        <taxon>Tracheophyta</taxon>
        <taxon>Spermatophyta</taxon>
        <taxon>Magnoliopsida</taxon>
        <taxon>eudicotyledons</taxon>
        <taxon>Gunneridae</taxon>
        <taxon>Pentapetalae</taxon>
        <taxon>rosids</taxon>
        <taxon>malvids</taxon>
        <taxon>Brassicales</taxon>
        <taxon>Brassicaceae</taxon>
        <taxon>Camelineae</taxon>
        <taxon>Camelina</taxon>
    </lineage>
</organism>
<evidence type="ECO:0000313" key="3">
    <source>
        <dbReference type="RefSeq" id="XP_010421256.1"/>
    </source>
</evidence>
<dbReference type="Proteomes" id="UP000694864">
    <property type="component" value="Chromosome 8"/>
</dbReference>
<evidence type="ECO:0000259" key="1">
    <source>
        <dbReference type="Pfam" id="PF13966"/>
    </source>
</evidence>
<keyword evidence="2" id="KW-1185">Reference proteome</keyword>
<accession>A0ABM0T5P9</accession>
<feature type="domain" description="Reverse transcriptase zinc-binding" evidence="1">
    <location>
        <begin position="2"/>
        <end position="86"/>
    </location>
</feature>
<dbReference type="PANTHER" id="PTHR33116">
    <property type="entry name" value="REVERSE TRANSCRIPTASE ZINC-BINDING DOMAIN-CONTAINING PROTEIN-RELATED-RELATED"/>
    <property type="match status" value="1"/>
</dbReference>
<gene>
    <name evidence="3" type="primary">LOC104706740</name>
</gene>
<reference evidence="3" key="2">
    <citation type="submission" date="2025-08" db="UniProtKB">
        <authorList>
            <consortium name="RefSeq"/>
        </authorList>
    </citation>
    <scope>IDENTIFICATION</scope>
    <source>
        <tissue evidence="3">Leaf</tissue>
    </source>
</reference>
<reference evidence="2" key="1">
    <citation type="journal article" date="2014" name="Nat. Commun.">
        <title>The emerging biofuel crop Camelina sativa retains a highly undifferentiated hexaploid genome structure.</title>
        <authorList>
            <person name="Kagale S."/>
            <person name="Koh C."/>
            <person name="Nixon J."/>
            <person name="Bollina V."/>
            <person name="Clarke W.E."/>
            <person name="Tuteja R."/>
            <person name="Spillane C."/>
            <person name="Robinson S.J."/>
            <person name="Links M.G."/>
            <person name="Clarke C."/>
            <person name="Higgins E.E."/>
            <person name="Huebert T."/>
            <person name="Sharpe A.G."/>
            <person name="Parkin I.A."/>
        </authorList>
    </citation>
    <scope>NUCLEOTIDE SEQUENCE [LARGE SCALE GENOMIC DNA]</scope>
    <source>
        <strain evidence="2">cv. DH55</strain>
    </source>
</reference>
<protein>
    <submittedName>
        <fullName evidence="3">Uncharacterized protein LOC104706740</fullName>
    </submittedName>
</protein>
<dbReference type="RefSeq" id="XP_010421256.1">
    <property type="nucleotide sequence ID" value="XM_010422954.2"/>
</dbReference>
<name>A0ABM0T5P9_CAMSA</name>
<dbReference type="PANTHER" id="PTHR33116:SF84">
    <property type="entry name" value="RNA-DIRECTED DNA POLYMERASE"/>
    <property type="match status" value="1"/>
</dbReference>